<keyword evidence="3" id="KW-0536">Nodulation</keyword>
<dbReference type="PANTHER" id="PTHR42711">
    <property type="entry name" value="ABC TRANSPORTER ATP-BINDING PROTEIN"/>
    <property type="match status" value="1"/>
</dbReference>
<dbReference type="GO" id="GO:0005524">
    <property type="term" value="F:ATP binding"/>
    <property type="evidence" value="ECO:0007669"/>
    <property type="project" value="UniProtKB-KW"/>
</dbReference>
<dbReference type="InterPro" id="IPR003439">
    <property type="entry name" value="ABC_transporter-like_ATP-bd"/>
</dbReference>
<dbReference type="InterPro" id="IPR027417">
    <property type="entry name" value="P-loop_NTPase"/>
</dbReference>
<dbReference type="EMBL" id="JAGKSB010000008">
    <property type="protein sequence ID" value="MBP3943624.1"/>
    <property type="molecule type" value="Genomic_DNA"/>
</dbReference>
<reference evidence="7" key="1">
    <citation type="submission" date="2021-03" db="EMBL/GenBank/DDBJ databases">
        <authorList>
            <person name="Lu T."/>
            <person name="Wang Q."/>
            <person name="Han X."/>
        </authorList>
    </citation>
    <scope>NUCLEOTIDE SEQUENCE</scope>
    <source>
        <strain evidence="7">WQ 2009</strain>
    </source>
</reference>
<protein>
    <submittedName>
        <fullName evidence="7">ATP-binding cassette domain-containing protein</fullName>
    </submittedName>
</protein>
<dbReference type="InterPro" id="IPR003593">
    <property type="entry name" value="AAA+_ATPase"/>
</dbReference>
<evidence type="ECO:0000313" key="7">
    <source>
        <dbReference type="EMBL" id="MBP3943624.1"/>
    </source>
</evidence>
<accession>A0A8T4HA20</accession>
<dbReference type="SMART" id="SM00382">
    <property type="entry name" value="AAA"/>
    <property type="match status" value="1"/>
</dbReference>
<sequence length="312" mass="35084">MLSIQHIVKDYAEHRALDDVSLEIPKGKIFGLLGPNGAGKTSLIRIINQITAPDSGQILFQGEPLQAKHVSQIGYLPEERGLYKKMKIGEQILYLAQLKGLSKTEALHKIKYWFEKLAIESWWDKKVEDLSKGMQQKVQFVATVLHEPELLILDEPFSGFDPVNASIIKEEILALNKAGATIIFSTHRMESVEELCDNIALINKSKKILDGSVKAIKDQFRSQTYRITYLPIAGVSPAVNQPELYETIGSKIFEDEINITIKINKNFTLNEVLIALIPTIHIQQVTEIIPTMHDIFVSKVTADNPQNYVSHA</sequence>
<name>A0A8T4HA20_9SPHI</name>
<dbReference type="InterPro" id="IPR050763">
    <property type="entry name" value="ABC_transporter_ATP-binding"/>
</dbReference>
<evidence type="ECO:0000256" key="1">
    <source>
        <dbReference type="ARBA" id="ARBA00005417"/>
    </source>
</evidence>
<keyword evidence="4" id="KW-0547">Nucleotide-binding</keyword>
<proteinExistence type="inferred from homology"/>
<comment type="similarity">
    <text evidence="1">Belongs to the ABC transporter superfamily.</text>
</comment>
<keyword evidence="8" id="KW-1185">Reference proteome</keyword>
<dbReference type="Proteomes" id="UP000679691">
    <property type="component" value="Unassembled WGS sequence"/>
</dbReference>
<dbReference type="AlphaFoldDB" id="A0A8T4HA20"/>
<dbReference type="SUPFAM" id="SSF52540">
    <property type="entry name" value="P-loop containing nucleoside triphosphate hydrolases"/>
    <property type="match status" value="1"/>
</dbReference>
<evidence type="ECO:0000259" key="6">
    <source>
        <dbReference type="PROSITE" id="PS50893"/>
    </source>
</evidence>
<dbReference type="Pfam" id="PF00005">
    <property type="entry name" value="ABC_tran"/>
    <property type="match status" value="1"/>
</dbReference>
<keyword evidence="5 7" id="KW-0067">ATP-binding</keyword>
<keyword evidence="2" id="KW-0813">Transport</keyword>
<dbReference type="InterPro" id="IPR017871">
    <property type="entry name" value="ABC_transporter-like_CS"/>
</dbReference>
<dbReference type="PANTHER" id="PTHR42711:SF5">
    <property type="entry name" value="ABC TRANSPORTER ATP-BINDING PROTEIN NATA"/>
    <property type="match status" value="1"/>
</dbReference>
<gene>
    <name evidence="7" type="ORF">J5U18_08630</name>
</gene>
<organism evidence="7 8">
    <name type="scientific">Rhinopithecimicrobium faecis</name>
    <dbReference type="NCBI Taxonomy" id="2820698"/>
    <lineage>
        <taxon>Bacteria</taxon>
        <taxon>Pseudomonadati</taxon>
        <taxon>Bacteroidota</taxon>
        <taxon>Sphingobacteriia</taxon>
        <taxon>Sphingobacteriales</taxon>
        <taxon>Sphingobacteriaceae</taxon>
        <taxon>Rhinopithecimicrobium</taxon>
    </lineage>
</organism>
<evidence type="ECO:0000256" key="4">
    <source>
        <dbReference type="ARBA" id="ARBA00022741"/>
    </source>
</evidence>
<comment type="caution">
    <text evidence="7">The sequence shown here is derived from an EMBL/GenBank/DDBJ whole genome shotgun (WGS) entry which is preliminary data.</text>
</comment>
<dbReference type="InterPro" id="IPR025302">
    <property type="entry name" value="DrrA1/2-like_C"/>
</dbReference>
<evidence type="ECO:0000256" key="5">
    <source>
        <dbReference type="ARBA" id="ARBA00022840"/>
    </source>
</evidence>
<evidence type="ECO:0000313" key="8">
    <source>
        <dbReference type="Proteomes" id="UP000679691"/>
    </source>
</evidence>
<evidence type="ECO:0000256" key="2">
    <source>
        <dbReference type="ARBA" id="ARBA00022448"/>
    </source>
</evidence>
<dbReference type="CDD" id="cd03269">
    <property type="entry name" value="ABC_putative_ATPase"/>
    <property type="match status" value="1"/>
</dbReference>
<dbReference type="PROSITE" id="PS00211">
    <property type="entry name" value="ABC_TRANSPORTER_1"/>
    <property type="match status" value="1"/>
</dbReference>
<dbReference type="RefSeq" id="WP_353547123.1">
    <property type="nucleotide sequence ID" value="NZ_JAGKSB010000008.1"/>
</dbReference>
<dbReference type="Pfam" id="PF13732">
    <property type="entry name" value="DrrA1-3_C"/>
    <property type="match status" value="1"/>
</dbReference>
<dbReference type="PROSITE" id="PS50893">
    <property type="entry name" value="ABC_TRANSPORTER_2"/>
    <property type="match status" value="1"/>
</dbReference>
<dbReference type="Gene3D" id="3.40.50.300">
    <property type="entry name" value="P-loop containing nucleotide triphosphate hydrolases"/>
    <property type="match status" value="1"/>
</dbReference>
<feature type="domain" description="ABC transporter" evidence="6">
    <location>
        <begin position="2"/>
        <end position="229"/>
    </location>
</feature>
<dbReference type="GO" id="GO:0016887">
    <property type="term" value="F:ATP hydrolysis activity"/>
    <property type="evidence" value="ECO:0007669"/>
    <property type="project" value="InterPro"/>
</dbReference>
<evidence type="ECO:0000256" key="3">
    <source>
        <dbReference type="ARBA" id="ARBA00022458"/>
    </source>
</evidence>